<comment type="similarity">
    <text evidence="3">Belongs to the Nudix hydrolase family. NudK subfamily.</text>
</comment>
<gene>
    <name evidence="11" type="ORF">IHQ68_18310</name>
</gene>
<evidence type="ECO:0000256" key="5">
    <source>
        <dbReference type="ARBA" id="ARBA00016377"/>
    </source>
</evidence>
<dbReference type="RefSeq" id="WP_309394446.1">
    <property type="nucleotide sequence ID" value="NZ_JADBEO010000058.1"/>
</dbReference>
<dbReference type="PANTHER" id="PTHR11839:SF18">
    <property type="entry name" value="NUDIX HYDROLASE DOMAIN-CONTAINING PROTEIN"/>
    <property type="match status" value="1"/>
</dbReference>
<dbReference type="InterPro" id="IPR004385">
    <property type="entry name" value="NDP_pyrophosphatase"/>
</dbReference>
<evidence type="ECO:0000256" key="9">
    <source>
        <dbReference type="RuleBase" id="RU003476"/>
    </source>
</evidence>
<dbReference type="NCBIfam" id="TIGR00052">
    <property type="entry name" value="nudix-type nucleoside diphosphatase, YffH/AdpP family"/>
    <property type="match status" value="1"/>
</dbReference>
<comment type="cofactor">
    <cofactor evidence="2">
        <name>Mg(2+)</name>
        <dbReference type="ChEBI" id="CHEBI:18420"/>
    </cofactor>
</comment>
<feature type="domain" description="Nudix hydrolase" evidence="10">
    <location>
        <begin position="51"/>
        <end position="190"/>
    </location>
</feature>
<comment type="catalytic activity">
    <reaction evidence="1">
        <text>GDP-alpha-D-mannose + H2O = alpha-D-mannose 1-phosphate + GMP + 2 H(+)</text>
        <dbReference type="Rhea" id="RHEA:27978"/>
        <dbReference type="ChEBI" id="CHEBI:15377"/>
        <dbReference type="ChEBI" id="CHEBI:15378"/>
        <dbReference type="ChEBI" id="CHEBI:57527"/>
        <dbReference type="ChEBI" id="CHEBI:58115"/>
        <dbReference type="ChEBI" id="CHEBI:58409"/>
    </reaction>
</comment>
<dbReference type="EMBL" id="JADBEO010000058">
    <property type="protein sequence ID" value="MDR4308578.1"/>
    <property type="molecule type" value="Genomic_DNA"/>
</dbReference>
<dbReference type="PROSITE" id="PS00893">
    <property type="entry name" value="NUDIX_BOX"/>
    <property type="match status" value="1"/>
</dbReference>
<comment type="caution">
    <text evidence="11">The sequence shown here is derived from an EMBL/GenBank/DDBJ whole genome shotgun (WGS) entry which is preliminary data.</text>
</comment>
<dbReference type="InterPro" id="IPR015797">
    <property type="entry name" value="NUDIX_hydrolase-like_dom_sf"/>
</dbReference>
<dbReference type="SUPFAM" id="SSF55811">
    <property type="entry name" value="Nudix"/>
    <property type="match status" value="1"/>
</dbReference>
<keyword evidence="12" id="KW-1185">Reference proteome</keyword>
<proteinExistence type="inferred from homology"/>
<dbReference type="InterPro" id="IPR000086">
    <property type="entry name" value="NUDIX_hydrolase_dom"/>
</dbReference>
<evidence type="ECO:0000259" key="10">
    <source>
        <dbReference type="PROSITE" id="PS51462"/>
    </source>
</evidence>
<protein>
    <recommendedName>
        <fullName evidence="5">GDP-mannose pyrophosphatase</fullName>
    </recommendedName>
    <alternativeName>
        <fullName evidence="7">GDP-mannose hydrolase</fullName>
    </alternativeName>
    <alternativeName>
        <fullName evidence="8">GDPMK</fullName>
    </alternativeName>
</protein>
<evidence type="ECO:0000256" key="7">
    <source>
        <dbReference type="ARBA" id="ARBA00032162"/>
    </source>
</evidence>
<dbReference type="InterPro" id="IPR020084">
    <property type="entry name" value="NUDIX_hydrolase_CS"/>
</dbReference>
<evidence type="ECO:0000313" key="12">
    <source>
        <dbReference type="Proteomes" id="UP001181622"/>
    </source>
</evidence>
<keyword evidence="6 9" id="KW-0378">Hydrolase</keyword>
<dbReference type="PROSITE" id="PS51462">
    <property type="entry name" value="NUDIX"/>
    <property type="match status" value="1"/>
</dbReference>
<accession>A0ABU1DKP8</accession>
<name>A0ABU1DKP8_9HYPH</name>
<dbReference type="Proteomes" id="UP001181622">
    <property type="component" value="Unassembled WGS sequence"/>
</dbReference>
<sequence length="208" mass="22712">MSQTDLAARPGEVSLEGPEILHEGYRPLEGWTVRFDAGRRGEIVQRREVLRAGPCVAVIAVDLAREELVLIRQFRLPAHLATGDGDLVEVVAGRVEHGEDLEEAARRELMEETGLEARALKKLLAFLPSPGIADEHATLFLASVDASALRSEAGAEDEHEHTRPFAVPLADVPGALADPRARNAYLLIALQWLALNRGRLWELLPATG</sequence>
<dbReference type="PRINTS" id="PR00502">
    <property type="entry name" value="NUDIXFAMILY"/>
</dbReference>
<comment type="subunit">
    <text evidence="4">Homodimer.</text>
</comment>
<dbReference type="GO" id="GO:0016787">
    <property type="term" value="F:hydrolase activity"/>
    <property type="evidence" value="ECO:0007669"/>
    <property type="project" value="UniProtKB-KW"/>
</dbReference>
<reference evidence="11" key="1">
    <citation type="submission" date="2020-10" db="EMBL/GenBank/DDBJ databases">
        <authorList>
            <person name="Abbas A."/>
            <person name="Razzaq R."/>
            <person name="Waqas M."/>
            <person name="Abbas N."/>
            <person name="Nielsen T.K."/>
            <person name="Hansen L.H."/>
            <person name="Hussain S."/>
            <person name="Shahid M."/>
        </authorList>
    </citation>
    <scope>NUCLEOTIDE SEQUENCE</scope>
    <source>
        <strain evidence="11">S14</strain>
    </source>
</reference>
<evidence type="ECO:0000313" key="11">
    <source>
        <dbReference type="EMBL" id="MDR4308578.1"/>
    </source>
</evidence>
<evidence type="ECO:0000256" key="3">
    <source>
        <dbReference type="ARBA" id="ARBA00007275"/>
    </source>
</evidence>
<dbReference type="Gene3D" id="3.90.79.10">
    <property type="entry name" value="Nucleoside Triphosphate Pyrophosphohydrolase"/>
    <property type="match status" value="1"/>
</dbReference>
<evidence type="ECO:0000256" key="2">
    <source>
        <dbReference type="ARBA" id="ARBA00001946"/>
    </source>
</evidence>
<dbReference type="InterPro" id="IPR020476">
    <property type="entry name" value="Nudix_hydrolase"/>
</dbReference>
<evidence type="ECO:0000256" key="1">
    <source>
        <dbReference type="ARBA" id="ARBA00000847"/>
    </source>
</evidence>
<evidence type="ECO:0000256" key="4">
    <source>
        <dbReference type="ARBA" id="ARBA00011738"/>
    </source>
</evidence>
<evidence type="ECO:0000256" key="6">
    <source>
        <dbReference type="ARBA" id="ARBA00022801"/>
    </source>
</evidence>
<evidence type="ECO:0000256" key="8">
    <source>
        <dbReference type="ARBA" id="ARBA00032272"/>
    </source>
</evidence>
<dbReference type="PANTHER" id="PTHR11839">
    <property type="entry name" value="UDP/ADP-SUGAR PYROPHOSPHATASE"/>
    <property type="match status" value="1"/>
</dbReference>
<organism evidence="11 12">
    <name type="scientific">Chelatococcus sambhunathii</name>
    <dbReference type="NCBI Taxonomy" id="363953"/>
    <lineage>
        <taxon>Bacteria</taxon>
        <taxon>Pseudomonadati</taxon>
        <taxon>Pseudomonadota</taxon>
        <taxon>Alphaproteobacteria</taxon>
        <taxon>Hyphomicrobiales</taxon>
        <taxon>Chelatococcaceae</taxon>
        <taxon>Chelatococcus</taxon>
    </lineage>
</organism>
<dbReference type="Pfam" id="PF00293">
    <property type="entry name" value="NUDIX"/>
    <property type="match status" value="1"/>
</dbReference>